<name>A0A1J9P0N0_9EURO</name>
<comment type="caution">
    <text evidence="2">The sequence shown here is derived from an EMBL/GenBank/DDBJ whole genome shotgun (WGS) entry which is preliminary data.</text>
</comment>
<dbReference type="VEuPathDB" id="FungiDB:AJ78_08864"/>
<reference evidence="2 3" key="1">
    <citation type="submission" date="2015-07" db="EMBL/GenBank/DDBJ databases">
        <title>Emmonsia species relationships and genome sequence.</title>
        <authorList>
            <consortium name="The Broad Institute Genomics Platform"/>
            <person name="Cuomo C.A."/>
            <person name="Munoz J.F."/>
            <person name="Imamovic A."/>
            <person name="Priest M.E."/>
            <person name="Young S."/>
            <person name="Clay O.K."/>
            <person name="McEwen J.G."/>
        </authorList>
    </citation>
    <scope>NUCLEOTIDE SEQUENCE [LARGE SCALE GENOMIC DNA]</scope>
    <source>
        <strain evidence="2 3">UAMH 9510</strain>
    </source>
</reference>
<feature type="signal peptide" evidence="1">
    <location>
        <begin position="1"/>
        <end position="43"/>
    </location>
</feature>
<evidence type="ECO:0000313" key="2">
    <source>
        <dbReference type="EMBL" id="OJD09904.1"/>
    </source>
</evidence>
<evidence type="ECO:0000313" key="3">
    <source>
        <dbReference type="Proteomes" id="UP000182235"/>
    </source>
</evidence>
<protein>
    <submittedName>
        <fullName evidence="2">Uncharacterized protein</fullName>
    </submittedName>
</protein>
<accession>A0A1J9P0N0</accession>
<keyword evidence="1" id="KW-0732">Signal</keyword>
<evidence type="ECO:0000256" key="1">
    <source>
        <dbReference type="SAM" id="SignalP"/>
    </source>
</evidence>
<gene>
    <name evidence="2" type="ORF">AJ78_08864</name>
</gene>
<dbReference type="EMBL" id="LGRN01001050">
    <property type="protein sequence ID" value="OJD09904.1"/>
    <property type="molecule type" value="Genomic_DNA"/>
</dbReference>
<feature type="non-terminal residue" evidence="2">
    <location>
        <position position="77"/>
    </location>
</feature>
<sequence>MLRIIHLGEFQHLYSPRRNRQLNMQLTSKLVALMLSFASFTLAAPTESAAEQGKNADDLLACKSGSYRCGGWLDRIE</sequence>
<dbReference type="Proteomes" id="UP000182235">
    <property type="component" value="Unassembled WGS sequence"/>
</dbReference>
<organism evidence="2 3">
    <name type="scientific">Emergomyces pasteurianus Ep9510</name>
    <dbReference type="NCBI Taxonomy" id="1447872"/>
    <lineage>
        <taxon>Eukaryota</taxon>
        <taxon>Fungi</taxon>
        <taxon>Dikarya</taxon>
        <taxon>Ascomycota</taxon>
        <taxon>Pezizomycotina</taxon>
        <taxon>Eurotiomycetes</taxon>
        <taxon>Eurotiomycetidae</taxon>
        <taxon>Onygenales</taxon>
        <taxon>Ajellomycetaceae</taxon>
        <taxon>Emergomyces</taxon>
    </lineage>
</organism>
<feature type="chain" id="PRO_5012611204" evidence="1">
    <location>
        <begin position="44"/>
        <end position="77"/>
    </location>
</feature>
<dbReference type="AlphaFoldDB" id="A0A1J9P0N0"/>
<keyword evidence="3" id="KW-1185">Reference proteome</keyword>
<proteinExistence type="predicted"/>